<dbReference type="InterPro" id="IPR001763">
    <property type="entry name" value="Rhodanese-like_dom"/>
</dbReference>
<name>A0A382VK51_9ZZZZ</name>
<dbReference type="PANTHER" id="PTHR43031:SF17">
    <property type="entry name" value="SULFURTRANSFERASE YTWF-RELATED"/>
    <property type="match status" value="1"/>
</dbReference>
<dbReference type="SUPFAM" id="SSF52821">
    <property type="entry name" value="Rhodanese/Cell cycle control phosphatase"/>
    <property type="match status" value="1"/>
</dbReference>
<dbReference type="EMBL" id="UINC01152629">
    <property type="protein sequence ID" value="SVD46912.1"/>
    <property type="molecule type" value="Genomic_DNA"/>
</dbReference>
<reference evidence="2" key="1">
    <citation type="submission" date="2018-05" db="EMBL/GenBank/DDBJ databases">
        <authorList>
            <person name="Lanie J.A."/>
            <person name="Ng W.-L."/>
            <person name="Kazmierczak K.M."/>
            <person name="Andrzejewski T.M."/>
            <person name="Davidsen T.M."/>
            <person name="Wayne K.J."/>
            <person name="Tettelin H."/>
            <person name="Glass J.I."/>
            <person name="Rusch D."/>
            <person name="Podicherti R."/>
            <person name="Tsui H.-C.T."/>
            <person name="Winkler M.E."/>
        </authorList>
    </citation>
    <scope>NUCLEOTIDE SEQUENCE</scope>
</reference>
<gene>
    <name evidence="2" type="ORF">METZ01_LOCUS399766</name>
</gene>
<feature type="domain" description="Rhodanese" evidence="1">
    <location>
        <begin position="15"/>
        <end position="103"/>
    </location>
</feature>
<dbReference type="AlphaFoldDB" id="A0A382VK51"/>
<protein>
    <recommendedName>
        <fullName evidence="1">Rhodanese domain-containing protein</fullName>
    </recommendedName>
</protein>
<dbReference type="Pfam" id="PF00581">
    <property type="entry name" value="Rhodanese"/>
    <property type="match status" value="1"/>
</dbReference>
<evidence type="ECO:0000313" key="2">
    <source>
        <dbReference type="EMBL" id="SVD46912.1"/>
    </source>
</evidence>
<accession>A0A382VK51</accession>
<proteinExistence type="predicted"/>
<organism evidence="2">
    <name type="scientific">marine metagenome</name>
    <dbReference type="NCBI Taxonomy" id="408172"/>
    <lineage>
        <taxon>unclassified sequences</taxon>
        <taxon>metagenomes</taxon>
        <taxon>ecological metagenomes</taxon>
    </lineage>
</organism>
<evidence type="ECO:0000259" key="1">
    <source>
        <dbReference type="PROSITE" id="PS50206"/>
    </source>
</evidence>
<dbReference type="PROSITE" id="PS50206">
    <property type="entry name" value="RHODANESE_3"/>
    <property type="match status" value="1"/>
</dbReference>
<dbReference type="Gene3D" id="3.40.250.10">
    <property type="entry name" value="Rhodanese-like domain"/>
    <property type="match status" value="1"/>
</dbReference>
<dbReference type="InterPro" id="IPR050229">
    <property type="entry name" value="GlpE_sulfurtransferase"/>
</dbReference>
<dbReference type="InterPro" id="IPR036873">
    <property type="entry name" value="Rhodanese-like_dom_sf"/>
</dbReference>
<dbReference type="PANTHER" id="PTHR43031">
    <property type="entry name" value="FAD-DEPENDENT OXIDOREDUCTASE"/>
    <property type="match status" value="1"/>
</dbReference>
<dbReference type="SMART" id="SM00450">
    <property type="entry name" value="RHOD"/>
    <property type="match status" value="1"/>
</dbReference>
<sequence length="105" mass="11926">MIQDLNPKEFKDYLVDNEVTLVDVREQWEFDICQIKGAILIPMGEIAKSYANLNKDSNIALYCHSGIRSMHVADFLLSQGFQSLANLQGGIDAWAQEIDTTVERY</sequence>